<evidence type="ECO:0000313" key="3">
    <source>
        <dbReference type="Proteomes" id="UP001273531"/>
    </source>
</evidence>
<comment type="caution">
    <text evidence="2">The sequence shown here is derived from an EMBL/GenBank/DDBJ whole genome shotgun (WGS) entry which is preliminary data.</text>
</comment>
<dbReference type="InterPro" id="IPR025139">
    <property type="entry name" value="DUF4062"/>
</dbReference>
<dbReference type="RefSeq" id="WP_317227309.1">
    <property type="nucleotide sequence ID" value="NZ_JAWJEJ010000001.1"/>
</dbReference>
<accession>A0ABU3Y9Y6</accession>
<reference evidence="2 3" key="1">
    <citation type="submission" date="2023-10" db="EMBL/GenBank/DDBJ databases">
        <title>Sphingomonas sp. HF-S4 16S ribosomal RNA gene Genome sequencing and assembly.</title>
        <authorList>
            <person name="Lee H."/>
        </authorList>
    </citation>
    <scope>NUCLEOTIDE SEQUENCE [LARGE SCALE GENOMIC DNA]</scope>
    <source>
        <strain evidence="2 3">HF-S4</strain>
    </source>
</reference>
<gene>
    <name evidence="2" type="ORF">RZN05_14500</name>
</gene>
<organism evidence="2 3">
    <name type="scientific">Sphingomonas agrestis</name>
    <dbReference type="NCBI Taxonomy" id="3080540"/>
    <lineage>
        <taxon>Bacteria</taxon>
        <taxon>Pseudomonadati</taxon>
        <taxon>Pseudomonadota</taxon>
        <taxon>Alphaproteobacteria</taxon>
        <taxon>Sphingomonadales</taxon>
        <taxon>Sphingomonadaceae</taxon>
        <taxon>Sphingomonas</taxon>
    </lineage>
</organism>
<protein>
    <submittedName>
        <fullName evidence="2">DUF4062 domain-containing protein</fullName>
    </submittedName>
</protein>
<evidence type="ECO:0000313" key="2">
    <source>
        <dbReference type="EMBL" id="MDV3458205.1"/>
    </source>
</evidence>
<evidence type="ECO:0000259" key="1">
    <source>
        <dbReference type="Pfam" id="PF13271"/>
    </source>
</evidence>
<name>A0ABU3Y9Y6_9SPHN</name>
<dbReference type="Pfam" id="PF13271">
    <property type="entry name" value="DUF4062"/>
    <property type="match status" value="1"/>
</dbReference>
<keyword evidence="3" id="KW-1185">Reference proteome</keyword>
<dbReference type="Proteomes" id="UP001273531">
    <property type="component" value="Unassembled WGS sequence"/>
</dbReference>
<feature type="domain" description="DUF4062" evidence="1">
    <location>
        <begin position="8"/>
        <end position="92"/>
    </location>
</feature>
<sequence length="420" mass="46946">MAHRPTFFLSSTIYDFRDLRSAIKFSLEARGCRVLASEFNDFGGDLDQHSYEACLTNIEQADYFVLLIGARVGGWYDKPNRISITQQEYRTAYELHRQGMLKLVTFVRSEVWQFKEDRKELARSLSEFGIIESERKAITAAPSKFANDAEFVSGFIAEVGRNLETGRAVSTGSFKPTGNWIHQFRDFRDIHDVLQPLAFTGLTSEDAAYRIALQGELLLVMSQLLEKDATGIFDLRAPLKRGLEAHPLTVEVRDRGWITVDLTVWNAFATVFYAALGTRFDTVVIDDALTSTIFLDYDAAKGAYVQSPAYEALSKLWSEIRQFNELGTTANLSVLGESSPKTLGRKSGQHDLPADKVALLYSYAQRWINIVSLCEALILHLEGRPFVMPALMPFSPIAGYEEAILAGRVSVADLRAGLGI</sequence>
<proteinExistence type="predicted"/>
<dbReference type="EMBL" id="JAWJEJ010000001">
    <property type="protein sequence ID" value="MDV3458205.1"/>
    <property type="molecule type" value="Genomic_DNA"/>
</dbReference>